<evidence type="ECO:0000313" key="2">
    <source>
        <dbReference type="Proteomes" id="UP001141253"/>
    </source>
</evidence>
<reference evidence="1" key="2">
    <citation type="journal article" date="2023" name="Int. J. Mol. Sci.">
        <title>De Novo Assembly and Annotation of 11 Diverse Shrub Willow (Salix) Genomes Reveals Novel Gene Organization in Sex-Linked Regions.</title>
        <authorList>
            <person name="Hyden B."/>
            <person name="Feng K."/>
            <person name="Yates T.B."/>
            <person name="Jawdy S."/>
            <person name="Cereghino C."/>
            <person name="Smart L.B."/>
            <person name="Muchero W."/>
        </authorList>
    </citation>
    <scope>NUCLEOTIDE SEQUENCE</scope>
    <source>
        <tissue evidence="1">Shoot tip</tissue>
    </source>
</reference>
<name>A0ABQ9AGG8_9ROSI</name>
<comment type="caution">
    <text evidence="1">The sequence shown here is derived from an EMBL/GenBank/DDBJ whole genome shotgun (WGS) entry which is preliminary data.</text>
</comment>
<keyword evidence="2" id="KW-1185">Reference proteome</keyword>
<dbReference type="EMBL" id="JAPFFI010000020">
    <property type="protein sequence ID" value="KAJ6339277.1"/>
    <property type="molecule type" value="Genomic_DNA"/>
</dbReference>
<evidence type="ECO:0008006" key="3">
    <source>
        <dbReference type="Google" id="ProtNLM"/>
    </source>
</evidence>
<organism evidence="1 2">
    <name type="scientific">Salix suchowensis</name>
    <dbReference type="NCBI Taxonomy" id="1278906"/>
    <lineage>
        <taxon>Eukaryota</taxon>
        <taxon>Viridiplantae</taxon>
        <taxon>Streptophyta</taxon>
        <taxon>Embryophyta</taxon>
        <taxon>Tracheophyta</taxon>
        <taxon>Spermatophyta</taxon>
        <taxon>Magnoliopsida</taxon>
        <taxon>eudicotyledons</taxon>
        <taxon>Gunneridae</taxon>
        <taxon>Pentapetalae</taxon>
        <taxon>rosids</taxon>
        <taxon>fabids</taxon>
        <taxon>Malpighiales</taxon>
        <taxon>Salicaceae</taxon>
        <taxon>Saliceae</taxon>
        <taxon>Salix</taxon>
    </lineage>
</organism>
<dbReference type="Proteomes" id="UP001141253">
    <property type="component" value="Chromosome 15W"/>
</dbReference>
<evidence type="ECO:0000313" key="1">
    <source>
        <dbReference type="EMBL" id="KAJ6339277.1"/>
    </source>
</evidence>
<accession>A0ABQ9AGG8</accession>
<proteinExistence type="predicted"/>
<sequence length="69" mass="7757">MKRRWWTLLRLLNSPSHSPLTADAGGLGISLCVMEAMRSTTKLPETMFEFVMVVLVCVCHVEFETSGLE</sequence>
<gene>
    <name evidence="1" type="ORF">OIU77_007273</name>
</gene>
<reference evidence="1" key="1">
    <citation type="submission" date="2022-10" db="EMBL/GenBank/DDBJ databases">
        <authorList>
            <person name="Hyden B.L."/>
            <person name="Feng K."/>
            <person name="Yates T."/>
            <person name="Jawdy S."/>
            <person name="Smart L.B."/>
            <person name="Muchero W."/>
        </authorList>
    </citation>
    <scope>NUCLEOTIDE SEQUENCE</scope>
    <source>
        <tissue evidence="1">Shoot tip</tissue>
    </source>
</reference>
<protein>
    <recommendedName>
        <fullName evidence="3">Secreted protein</fullName>
    </recommendedName>
</protein>